<dbReference type="GO" id="GO:0004656">
    <property type="term" value="F:procollagen-proline 4-dioxygenase activity"/>
    <property type="evidence" value="ECO:0007669"/>
    <property type="project" value="InterPro"/>
</dbReference>
<evidence type="ECO:0000313" key="4">
    <source>
        <dbReference type="Proteomes" id="UP000053660"/>
    </source>
</evidence>
<dbReference type="EMBL" id="KN609731">
    <property type="protein sequence ID" value="KHJ78482.1"/>
    <property type="molecule type" value="Genomic_DNA"/>
</dbReference>
<protein>
    <recommendedName>
        <fullName evidence="2">Prolyl 4-hydroxylase N-terminal domain-containing protein</fullName>
    </recommendedName>
</protein>
<proteinExistence type="predicted"/>
<organism evidence="3 4">
    <name type="scientific">Oesophagostomum dentatum</name>
    <name type="common">Nodular worm</name>
    <dbReference type="NCBI Taxonomy" id="61180"/>
    <lineage>
        <taxon>Eukaryota</taxon>
        <taxon>Metazoa</taxon>
        <taxon>Ecdysozoa</taxon>
        <taxon>Nematoda</taxon>
        <taxon>Chromadorea</taxon>
        <taxon>Rhabditida</taxon>
        <taxon>Rhabditina</taxon>
        <taxon>Rhabditomorpha</taxon>
        <taxon>Strongyloidea</taxon>
        <taxon>Strongylidae</taxon>
        <taxon>Oesophagostomum</taxon>
    </lineage>
</organism>
<dbReference type="InterPro" id="IPR013547">
    <property type="entry name" value="P4H_N"/>
</dbReference>
<gene>
    <name evidence="3" type="ORF">OESDEN_21897</name>
</gene>
<dbReference type="AlphaFoldDB" id="A0A0B1S4R2"/>
<dbReference type="GO" id="GO:0005783">
    <property type="term" value="C:endoplasmic reticulum"/>
    <property type="evidence" value="ECO:0007669"/>
    <property type="project" value="InterPro"/>
</dbReference>
<evidence type="ECO:0000256" key="1">
    <source>
        <dbReference type="SAM" id="SignalP"/>
    </source>
</evidence>
<reference evidence="3 4" key="1">
    <citation type="submission" date="2014-03" db="EMBL/GenBank/DDBJ databases">
        <title>Draft genome of the hookworm Oesophagostomum dentatum.</title>
        <authorList>
            <person name="Mitreva M."/>
        </authorList>
    </citation>
    <scope>NUCLEOTIDE SEQUENCE [LARGE SCALE GENOMIC DNA]</scope>
    <source>
        <strain evidence="3 4">OD-Hann</strain>
    </source>
</reference>
<keyword evidence="1" id="KW-0732">Signal</keyword>
<name>A0A0B1S4R2_OESDE</name>
<dbReference type="Pfam" id="PF08336">
    <property type="entry name" value="P4Ha_N"/>
    <property type="match status" value="1"/>
</dbReference>
<feature type="chain" id="PRO_5002082264" description="Prolyl 4-hydroxylase N-terminal domain-containing protein" evidence="1">
    <location>
        <begin position="18"/>
        <end position="92"/>
    </location>
</feature>
<evidence type="ECO:0000259" key="2">
    <source>
        <dbReference type="Pfam" id="PF08336"/>
    </source>
</evidence>
<dbReference type="Proteomes" id="UP000053660">
    <property type="component" value="Unassembled WGS sequence"/>
</dbReference>
<evidence type="ECO:0000313" key="3">
    <source>
        <dbReference type="EMBL" id="KHJ78482.1"/>
    </source>
</evidence>
<feature type="signal peptide" evidence="1">
    <location>
        <begin position="1"/>
        <end position="17"/>
    </location>
</feature>
<sequence length="92" mass="10590">MLGLIALLALLCTWVQADLFTSVADMHVLIDEKKSIPNLLYNFINEEQERLEQLRGVAAQFEQKYVTWADEIKDITNPINAFLLIKKKVNDL</sequence>
<dbReference type="Gene3D" id="6.10.140.1460">
    <property type="match status" value="1"/>
</dbReference>
<dbReference type="OrthoDB" id="5866084at2759"/>
<keyword evidence="4" id="KW-1185">Reference proteome</keyword>
<accession>A0A0B1S4R2</accession>
<feature type="domain" description="Prolyl 4-hydroxylase N-terminal" evidence="2">
    <location>
        <begin position="22"/>
        <end position="91"/>
    </location>
</feature>